<feature type="non-terminal residue" evidence="1">
    <location>
        <position position="1"/>
    </location>
</feature>
<evidence type="ECO:0000313" key="2">
    <source>
        <dbReference type="Proteomes" id="UP000789702"/>
    </source>
</evidence>
<gene>
    <name evidence="1" type="ORF">DHETER_LOCUS14927</name>
</gene>
<keyword evidence="2" id="KW-1185">Reference proteome</keyword>
<comment type="caution">
    <text evidence="1">The sequence shown here is derived from an EMBL/GenBank/DDBJ whole genome shotgun (WGS) entry which is preliminary data.</text>
</comment>
<evidence type="ECO:0000313" key="1">
    <source>
        <dbReference type="EMBL" id="CAG8755642.1"/>
    </source>
</evidence>
<accession>A0ACA9QJQ4</accession>
<dbReference type="EMBL" id="CAJVPU010048454">
    <property type="protein sequence ID" value="CAG8755642.1"/>
    <property type="molecule type" value="Genomic_DNA"/>
</dbReference>
<organism evidence="1 2">
    <name type="scientific">Dentiscutata heterogama</name>
    <dbReference type="NCBI Taxonomy" id="1316150"/>
    <lineage>
        <taxon>Eukaryota</taxon>
        <taxon>Fungi</taxon>
        <taxon>Fungi incertae sedis</taxon>
        <taxon>Mucoromycota</taxon>
        <taxon>Glomeromycotina</taxon>
        <taxon>Glomeromycetes</taxon>
        <taxon>Diversisporales</taxon>
        <taxon>Gigasporaceae</taxon>
        <taxon>Dentiscutata</taxon>
    </lineage>
</organism>
<proteinExistence type="predicted"/>
<protein>
    <submittedName>
        <fullName evidence="1">9367_t:CDS:1</fullName>
    </submittedName>
</protein>
<name>A0ACA9QJQ4_9GLOM</name>
<feature type="non-terminal residue" evidence="1">
    <location>
        <position position="111"/>
    </location>
</feature>
<reference evidence="1" key="1">
    <citation type="submission" date="2021-06" db="EMBL/GenBank/DDBJ databases">
        <authorList>
            <person name="Kallberg Y."/>
            <person name="Tangrot J."/>
            <person name="Rosling A."/>
        </authorList>
    </citation>
    <scope>NUCLEOTIDE SEQUENCE</scope>
    <source>
        <strain evidence="1">IL203A</strain>
    </source>
</reference>
<sequence>QRQIGKFKEDVESKELTSCLIKQLLQNNKIHFDRVTTKYEDYPHLTKQEFIKNTILDGNKNHLNFESFEYSNGKKYKSNNKNGNNQYIKKNTATSKEIIEDLFENKLTSDE</sequence>
<dbReference type="Proteomes" id="UP000789702">
    <property type="component" value="Unassembled WGS sequence"/>
</dbReference>